<organism evidence="3 4">
    <name type="scientific">Compostimonas suwonensis</name>
    <dbReference type="NCBI Taxonomy" id="1048394"/>
    <lineage>
        <taxon>Bacteria</taxon>
        <taxon>Bacillati</taxon>
        <taxon>Actinomycetota</taxon>
        <taxon>Actinomycetes</taxon>
        <taxon>Micrococcales</taxon>
        <taxon>Microbacteriaceae</taxon>
        <taxon>Compostimonas</taxon>
    </lineage>
</organism>
<protein>
    <submittedName>
        <fullName evidence="3">Glycosyltransferase involved in cell wall biosynthesis</fullName>
    </submittedName>
</protein>
<dbReference type="RefSeq" id="WP_100343578.1">
    <property type="nucleotide sequence ID" value="NZ_PGFB01000001.1"/>
</dbReference>
<dbReference type="Proteomes" id="UP000230161">
    <property type="component" value="Unassembled WGS sequence"/>
</dbReference>
<dbReference type="PANTHER" id="PTHR46401:SF2">
    <property type="entry name" value="GLYCOSYLTRANSFERASE WBBK-RELATED"/>
    <property type="match status" value="1"/>
</dbReference>
<gene>
    <name evidence="3" type="ORF">CLV54_0759</name>
</gene>
<reference evidence="3 4" key="1">
    <citation type="submission" date="2017-11" db="EMBL/GenBank/DDBJ databases">
        <title>Genomic Encyclopedia of Archaeal and Bacterial Type Strains, Phase II (KMG-II): From Individual Species to Whole Genera.</title>
        <authorList>
            <person name="Goeker M."/>
        </authorList>
    </citation>
    <scope>NUCLEOTIDE SEQUENCE [LARGE SCALE GENOMIC DNA]</scope>
    <source>
        <strain evidence="3 4">DSM 25625</strain>
    </source>
</reference>
<proteinExistence type="predicted"/>
<dbReference type="Gene3D" id="3.40.50.2000">
    <property type="entry name" value="Glycogen Phosphorylase B"/>
    <property type="match status" value="2"/>
</dbReference>
<name>A0A2M9C5D6_9MICO</name>
<feature type="domain" description="Glycosyl transferase family 1" evidence="2">
    <location>
        <begin position="160"/>
        <end position="295"/>
    </location>
</feature>
<sequence>MTDLGSRVVVDDRWRGEHGIGRFAREILARLDGRWRPLGGDGSPTRILDVVDRHRIALDSQTIVFSPGFNAGITRARQLLVVHDLIHLSDPHERSVAKTLYYNTVVKRAIRRSRVVMTVSETSARALSDWLDDPEIEIVVVGNGRSAQFTRTGARERFARPTFLYVGNLKPHKNVAVLLDALVARPEYGAVIVTSDRDEARELVRAMGLSSRVEIRGGIGDDELAELYRGATGVVQPSLLEGFGLPVVEAMSCGTRVAYWAGCESVREIVDGVGVEVGSPSDPAGWAAALDALVSAAEAGPLSMPAEWGARYDWDEVARKITRTVDRAASR</sequence>
<dbReference type="InterPro" id="IPR001296">
    <property type="entry name" value="Glyco_trans_1"/>
</dbReference>
<evidence type="ECO:0000313" key="4">
    <source>
        <dbReference type="Proteomes" id="UP000230161"/>
    </source>
</evidence>
<accession>A0A2M9C5D6</accession>
<dbReference type="EMBL" id="PGFB01000001">
    <property type="protein sequence ID" value="PJJ65722.1"/>
    <property type="molecule type" value="Genomic_DNA"/>
</dbReference>
<evidence type="ECO:0000259" key="2">
    <source>
        <dbReference type="Pfam" id="PF00534"/>
    </source>
</evidence>
<dbReference type="OrthoDB" id="9801609at2"/>
<dbReference type="GO" id="GO:0016757">
    <property type="term" value="F:glycosyltransferase activity"/>
    <property type="evidence" value="ECO:0007669"/>
    <property type="project" value="InterPro"/>
</dbReference>
<dbReference type="PANTHER" id="PTHR46401">
    <property type="entry name" value="GLYCOSYLTRANSFERASE WBBK-RELATED"/>
    <property type="match status" value="1"/>
</dbReference>
<dbReference type="SUPFAM" id="SSF53756">
    <property type="entry name" value="UDP-Glycosyltransferase/glycogen phosphorylase"/>
    <property type="match status" value="1"/>
</dbReference>
<evidence type="ECO:0000256" key="1">
    <source>
        <dbReference type="ARBA" id="ARBA00022679"/>
    </source>
</evidence>
<dbReference type="GO" id="GO:0009103">
    <property type="term" value="P:lipopolysaccharide biosynthetic process"/>
    <property type="evidence" value="ECO:0007669"/>
    <property type="project" value="TreeGrafter"/>
</dbReference>
<dbReference type="AlphaFoldDB" id="A0A2M9C5D6"/>
<keyword evidence="4" id="KW-1185">Reference proteome</keyword>
<dbReference type="CDD" id="cd03809">
    <property type="entry name" value="GT4_MtfB-like"/>
    <property type="match status" value="1"/>
</dbReference>
<evidence type="ECO:0000313" key="3">
    <source>
        <dbReference type="EMBL" id="PJJ65722.1"/>
    </source>
</evidence>
<keyword evidence="1 3" id="KW-0808">Transferase</keyword>
<dbReference type="Pfam" id="PF00534">
    <property type="entry name" value="Glycos_transf_1"/>
    <property type="match status" value="1"/>
</dbReference>
<comment type="caution">
    <text evidence="3">The sequence shown here is derived from an EMBL/GenBank/DDBJ whole genome shotgun (WGS) entry which is preliminary data.</text>
</comment>